<accession>A0A6A5BWG7</accession>
<dbReference type="EMBL" id="VFQX01000009">
    <property type="protein sequence ID" value="KAF0982433.1"/>
    <property type="molecule type" value="Genomic_DNA"/>
</dbReference>
<gene>
    <name evidence="2" type="ORF">FDP41_011363</name>
</gene>
<feature type="compositionally biased region" description="Polar residues" evidence="1">
    <location>
        <begin position="89"/>
        <end position="106"/>
    </location>
</feature>
<feature type="region of interest" description="Disordered" evidence="1">
    <location>
        <begin position="524"/>
        <end position="591"/>
    </location>
</feature>
<evidence type="ECO:0000313" key="2">
    <source>
        <dbReference type="EMBL" id="KAF0982433.1"/>
    </source>
</evidence>
<evidence type="ECO:0000313" key="3">
    <source>
        <dbReference type="Proteomes" id="UP000444721"/>
    </source>
</evidence>
<dbReference type="VEuPathDB" id="AmoebaDB:NfTy_019630"/>
<sequence length="591" mass="67418">MSFGSQTKERPVTSLRFYVPLQPIDFDSYEDPRASAFQTCVVNFEELMAKTKKVLGIKKKKPNNDKKVIDDSEDEVVASSEAKVGATGSKDQTNGVEDSVTKSSQPKMKPNEADGEDITKPPTIDDDSEEEVVFASEESISEEEDTVEKTRKRLKKNTLLEEKLKQVAFGDEEGRRRIAEDLDWLDDSGAPYSKLNSVIHSITQRERMLKNQLTIHEQHRKISLESSKKKKAEKERKKRDDEYDSDDSWIDDTEYDLMTDIPMLPPSEYQTITPSSTLKKKGDKKKIEDDEEGSSEDSGGEESLSEDDYANKKFPEDIEKAIQELQDLAVEKGFDSSKTYKTIPSELNEGLKKLAMERMKHYKKGVPNTLLRRLRKIPPLNFGPKTIKERMKALVQEYEAGQHPVEIQTLKDKLKKSLFKDMLDCLERKGQKETHPYSDENYEILRKKVRDLEGGRLKNSSETNELMTTIIRKILKTSGDQSSKKKGEEDDKKKEVDSFVKGFLKSIWPTKTDLMKKVRSLCPELEPKTATSSSSSSATSSSTSSKPSDTTETSKVTSEEKQQEKTTSIEKKRKEGKEGQKERQVEERKQR</sequence>
<dbReference type="VEuPathDB" id="AmoebaDB:NF0034840"/>
<protein>
    <submittedName>
        <fullName evidence="2">Uncharacterized protein</fullName>
    </submittedName>
</protein>
<feature type="region of interest" description="Disordered" evidence="1">
    <location>
        <begin position="60"/>
        <end position="151"/>
    </location>
</feature>
<organism evidence="2 3">
    <name type="scientific">Naegleria fowleri</name>
    <name type="common">Brain eating amoeba</name>
    <dbReference type="NCBI Taxonomy" id="5763"/>
    <lineage>
        <taxon>Eukaryota</taxon>
        <taxon>Discoba</taxon>
        <taxon>Heterolobosea</taxon>
        <taxon>Tetramitia</taxon>
        <taxon>Eutetramitia</taxon>
        <taxon>Vahlkampfiidae</taxon>
        <taxon>Naegleria</taxon>
    </lineage>
</organism>
<keyword evidence="3" id="KW-1185">Reference proteome</keyword>
<evidence type="ECO:0000256" key="1">
    <source>
        <dbReference type="SAM" id="MobiDB-lite"/>
    </source>
</evidence>
<dbReference type="AlphaFoldDB" id="A0A6A5BWG7"/>
<dbReference type="VEuPathDB" id="AmoebaDB:FDP41_011363"/>
<feature type="compositionally biased region" description="Basic and acidic residues" evidence="1">
    <location>
        <begin position="216"/>
        <end position="241"/>
    </location>
</feature>
<dbReference type="RefSeq" id="XP_044567146.1">
    <property type="nucleotide sequence ID" value="XM_044701763.1"/>
</dbReference>
<dbReference type="OrthoDB" id="10448951at2759"/>
<comment type="caution">
    <text evidence="2">The sequence shown here is derived from an EMBL/GenBank/DDBJ whole genome shotgun (WGS) entry which is preliminary data.</text>
</comment>
<dbReference type="Proteomes" id="UP000444721">
    <property type="component" value="Unassembled WGS sequence"/>
</dbReference>
<proteinExistence type="predicted"/>
<dbReference type="OMA" id="WIDDTEY"/>
<feature type="region of interest" description="Disordered" evidence="1">
    <location>
        <begin position="210"/>
        <end position="309"/>
    </location>
</feature>
<reference evidence="2 3" key="1">
    <citation type="journal article" date="2019" name="Sci. Rep.">
        <title>Nanopore sequencing improves the draft genome of the human pathogenic amoeba Naegleria fowleri.</title>
        <authorList>
            <person name="Liechti N."/>
            <person name="Schurch N."/>
            <person name="Bruggmann R."/>
            <person name="Wittwer M."/>
        </authorList>
    </citation>
    <scope>NUCLEOTIDE SEQUENCE [LARGE SCALE GENOMIC DNA]</scope>
    <source>
        <strain evidence="2 3">ATCC 30894</strain>
    </source>
</reference>
<feature type="compositionally biased region" description="Acidic residues" evidence="1">
    <location>
        <begin position="242"/>
        <end position="257"/>
    </location>
</feature>
<dbReference type="GeneID" id="68118578"/>
<feature type="compositionally biased region" description="Basic and acidic residues" evidence="1">
    <location>
        <begin position="557"/>
        <end position="591"/>
    </location>
</feature>
<name>A0A6A5BWG7_NAEFO</name>
<feature type="compositionally biased region" description="Low complexity" evidence="1">
    <location>
        <begin position="528"/>
        <end position="556"/>
    </location>
</feature>
<feature type="compositionally biased region" description="Acidic residues" evidence="1">
    <location>
        <begin position="289"/>
        <end position="308"/>
    </location>
</feature>